<dbReference type="InterPro" id="IPR001584">
    <property type="entry name" value="Integrase_cat-core"/>
</dbReference>
<dbReference type="AlphaFoldDB" id="R7VYZ5"/>
<proteinExistence type="predicted"/>
<dbReference type="PANTHER" id="PTHR47481:SF10">
    <property type="entry name" value="COPIA-LIKE POLYPROTEIN_RETROTRANSPOSON"/>
    <property type="match status" value="1"/>
</dbReference>
<dbReference type="GO" id="GO:0003676">
    <property type="term" value="F:nucleic acid binding"/>
    <property type="evidence" value="ECO:0007669"/>
    <property type="project" value="InterPro"/>
</dbReference>
<accession>R7VYZ5</accession>
<sequence length="277" mass="31704">MSSVTSSTSTNSNPFADANPPDVNEIRNLNIFEQVPVRLSQADSSYYTWKTYFSLVFGEHHLIDHVDGTVDSNLVPEFHDWSTIDTTIIRCFYLTISPDLFQTVVQDGDDACAVWTKLNGLFTDNQLQRRVFLQQDFFGCHEDNTFVDDYCRRLKTLADELHDIGAKIDDGLFPSTLTAGLNVDFGNAAANLDLIPHPSFAKFVVYLRLEERQIKQTDNEKEFDNLRFRTFLLHPGIVFRLTCPYTSQQNGRAERVLRTLNDCVRTLLFHANVPPHF</sequence>
<protein>
    <submittedName>
        <fullName evidence="2">Uncharacterized protein</fullName>
    </submittedName>
</protein>
<dbReference type="InterPro" id="IPR012337">
    <property type="entry name" value="RNaseH-like_sf"/>
</dbReference>
<evidence type="ECO:0000256" key="1">
    <source>
        <dbReference type="SAM" id="MobiDB-lite"/>
    </source>
</evidence>
<dbReference type="PROSITE" id="PS50994">
    <property type="entry name" value="INTEGRASE"/>
    <property type="match status" value="1"/>
</dbReference>
<dbReference type="EnsemblPlants" id="EMT00673">
    <property type="protein sequence ID" value="EMT00673"/>
    <property type="gene ID" value="F775_23500"/>
</dbReference>
<dbReference type="SUPFAM" id="SSF53098">
    <property type="entry name" value="Ribonuclease H-like"/>
    <property type="match status" value="1"/>
</dbReference>
<dbReference type="GO" id="GO:0015074">
    <property type="term" value="P:DNA integration"/>
    <property type="evidence" value="ECO:0007669"/>
    <property type="project" value="InterPro"/>
</dbReference>
<evidence type="ECO:0000313" key="2">
    <source>
        <dbReference type="EnsemblPlants" id="EMT00673"/>
    </source>
</evidence>
<dbReference type="InterPro" id="IPR036397">
    <property type="entry name" value="RNaseH_sf"/>
</dbReference>
<dbReference type="Gene3D" id="3.30.420.10">
    <property type="entry name" value="Ribonuclease H-like superfamily/Ribonuclease H"/>
    <property type="match status" value="1"/>
</dbReference>
<feature type="region of interest" description="Disordered" evidence="1">
    <location>
        <begin position="1"/>
        <end position="20"/>
    </location>
</feature>
<dbReference type="Pfam" id="PF14223">
    <property type="entry name" value="Retrotran_gag_2"/>
    <property type="match status" value="1"/>
</dbReference>
<reference evidence="2" key="1">
    <citation type="submission" date="2015-06" db="UniProtKB">
        <authorList>
            <consortium name="EnsemblPlants"/>
        </authorList>
    </citation>
    <scope>IDENTIFICATION</scope>
</reference>
<organism evidence="2">
    <name type="scientific">Aegilops tauschii</name>
    <name type="common">Tausch's goatgrass</name>
    <name type="synonym">Aegilops squarrosa</name>
    <dbReference type="NCBI Taxonomy" id="37682"/>
    <lineage>
        <taxon>Eukaryota</taxon>
        <taxon>Viridiplantae</taxon>
        <taxon>Streptophyta</taxon>
        <taxon>Embryophyta</taxon>
        <taxon>Tracheophyta</taxon>
        <taxon>Spermatophyta</taxon>
        <taxon>Magnoliopsida</taxon>
        <taxon>Liliopsida</taxon>
        <taxon>Poales</taxon>
        <taxon>Poaceae</taxon>
        <taxon>BOP clade</taxon>
        <taxon>Pooideae</taxon>
        <taxon>Triticodae</taxon>
        <taxon>Triticeae</taxon>
        <taxon>Triticinae</taxon>
        <taxon>Aegilops</taxon>
    </lineage>
</organism>
<feature type="compositionally biased region" description="Low complexity" evidence="1">
    <location>
        <begin position="1"/>
        <end position="13"/>
    </location>
</feature>
<dbReference type="PANTHER" id="PTHR47481">
    <property type="match status" value="1"/>
</dbReference>
<name>R7VYZ5_AEGTA</name>